<organism evidence="2 3">
    <name type="scientific">Bremerella cremea</name>
    <dbReference type="NCBI Taxonomy" id="1031537"/>
    <lineage>
        <taxon>Bacteria</taxon>
        <taxon>Pseudomonadati</taxon>
        <taxon>Planctomycetota</taxon>
        <taxon>Planctomycetia</taxon>
        <taxon>Pirellulales</taxon>
        <taxon>Pirellulaceae</taxon>
        <taxon>Bremerella</taxon>
    </lineage>
</organism>
<evidence type="ECO:0000259" key="1">
    <source>
        <dbReference type="Pfam" id="PF15637"/>
    </source>
</evidence>
<dbReference type="EMBL" id="QPEX01000037">
    <property type="protein sequence ID" value="RCS43992.1"/>
    <property type="molecule type" value="Genomic_DNA"/>
</dbReference>
<dbReference type="AlphaFoldDB" id="A0A368KMR0"/>
<gene>
    <name evidence="2" type="ORF">DTL42_18590</name>
</gene>
<sequence length="211" mass="22948">MVDNLLVDTALDSTGADPDTFSRYLTNPGWTAFNDALSIATVGLFNRVDVVAPNRSLPDLPEGYHYRTSGGQTTVARNPGRAGDLPQLHLDDAGNLRVGPAPSASSNTTRLGVVRNNPRDWRNLRDVWDQTGVGDILSTRNRQRIADGLVPEVDDNWIRWFPGDEALRGESIPMHHIQGTPLTVPLPASRHLDAHMPGGFRYNPGGPGRSG</sequence>
<accession>A0A368KMR0</accession>
<dbReference type="InterPro" id="IPR028915">
    <property type="entry name" value="Tox-HNH-HHH_dom"/>
</dbReference>
<feature type="domain" description="Tox-HNH-HHH" evidence="1">
    <location>
        <begin position="106"/>
        <end position="191"/>
    </location>
</feature>
<comment type="caution">
    <text evidence="2">The sequence shown here is derived from an EMBL/GenBank/DDBJ whole genome shotgun (WGS) entry which is preliminary data.</text>
</comment>
<proteinExistence type="predicted"/>
<evidence type="ECO:0000313" key="3">
    <source>
        <dbReference type="Proteomes" id="UP000253562"/>
    </source>
</evidence>
<reference evidence="2 3" key="1">
    <citation type="submission" date="2018-07" db="EMBL/GenBank/DDBJ databases">
        <title>Comparative genomes isolates from brazilian mangrove.</title>
        <authorList>
            <person name="De Araujo J.E."/>
            <person name="Taketani R.G."/>
            <person name="Silva M.C.P."/>
            <person name="Lourenco M.V."/>
            <person name="Oliveira V.M."/>
            <person name="Andreote F.D."/>
        </authorList>
    </citation>
    <scope>NUCLEOTIDE SEQUENCE [LARGE SCALE GENOMIC DNA]</scope>
    <source>
        <strain evidence="2 3">HEX PRIS-MGV</strain>
    </source>
</reference>
<dbReference type="Pfam" id="PF15637">
    <property type="entry name" value="Tox-HNH-HHH"/>
    <property type="match status" value="1"/>
</dbReference>
<evidence type="ECO:0000313" key="2">
    <source>
        <dbReference type="EMBL" id="RCS43992.1"/>
    </source>
</evidence>
<protein>
    <recommendedName>
        <fullName evidence="1">Tox-HNH-HHH domain-containing protein</fullName>
    </recommendedName>
</protein>
<dbReference type="Proteomes" id="UP000253562">
    <property type="component" value="Unassembled WGS sequence"/>
</dbReference>
<name>A0A368KMR0_9BACT</name>